<gene>
    <name evidence="1" type="ORF">GO620_015920</name>
</gene>
<dbReference type="AlphaFoldDB" id="A0A6I4I2X0"/>
<dbReference type="InterPro" id="IPR021428">
    <property type="entry name" value="DUF3078"/>
</dbReference>
<accession>A0A6I4I2X0</accession>
<evidence type="ECO:0000313" key="2">
    <source>
        <dbReference type="Proteomes" id="UP000429232"/>
    </source>
</evidence>
<proteinExistence type="predicted"/>
<protein>
    <submittedName>
        <fullName evidence="1">DUF3078 domain-containing protein</fullName>
    </submittedName>
</protein>
<evidence type="ECO:0000313" key="1">
    <source>
        <dbReference type="EMBL" id="QQL49637.1"/>
    </source>
</evidence>
<dbReference type="Proteomes" id="UP000429232">
    <property type="component" value="Chromosome"/>
</dbReference>
<sequence length="350" mass="39645">MLKSTALLFVVLCFFSIKTNAQIADSLRRADSLRVVDSLKRVDTVKIDTNLLNRYRINISKFRLPIPVKPFKVEPNLIPVSLLDYKVSYWRKWIIFGLNFNQAAFSDNWAAGGVNSLALSGNFDYKTEYQKGSFDYTGELLLLYGRARNAGSESRKTNDRIFFDNKFSSQLSKTWFFFGSVSFESQFDKGFTYFDDGVTPPALISRFMAPGYLTESVGVEYKPSKVFDLRLGTGTARQTFVLDTTIYHNQPANYGVTPGKTFLNELAFQAVAIFDKNIATNMHLNTRYTLFIPYARLPENIDHRLDVVLTANVNKLIAVTINGTALYDKNTSERIQASESLALGVIYKFP</sequence>
<name>A0A6I4I2X0_9SPHI</name>
<organism evidence="1 2">
    <name type="scientific">Mucilaginibacter ginkgonis</name>
    <dbReference type="NCBI Taxonomy" id="2682091"/>
    <lineage>
        <taxon>Bacteria</taxon>
        <taxon>Pseudomonadati</taxon>
        <taxon>Bacteroidota</taxon>
        <taxon>Sphingobacteriia</taxon>
        <taxon>Sphingobacteriales</taxon>
        <taxon>Sphingobacteriaceae</taxon>
        <taxon>Mucilaginibacter</taxon>
    </lineage>
</organism>
<dbReference type="EMBL" id="CP066775">
    <property type="protein sequence ID" value="QQL49637.1"/>
    <property type="molecule type" value="Genomic_DNA"/>
</dbReference>
<dbReference type="KEGG" id="mgik:GO620_015920"/>
<dbReference type="Pfam" id="PF11276">
    <property type="entry name" value="DUF3078"/>
    <property type="match status" value="1"/>
</dbReference>
<reference evidence="1 2" key="1">
    <citation type="submission" date="2020-12" db="EMBL/GenBank/DDBJ databases">
        <title>HMF7856_wgs.fasta genome submission.</title>
        <authorList>
            <person name="Kang H."/>
            <person name="Kim H."/>
            <person name="Joh K."/>
        </authorList>
    </citation>
    <scope>NUCLEOTIDE SEQUENCE [LARGE SCALE GENOMIC DNA]</scope>
    <source>
        <strain evidence="1 2">HMF7856</strain>
    </source>
</reference>
<dbReference type="RefSeq" id="WP_157524761.1">
    <property type="nucleotide sequence ID" value="NZ_CP066775.1"/>
</dbReference>
<keyword evidence="2" id="KW-1185">Reference proteome</keyword>